<name>A0A8J5JZW8_HOMAM</name>
<reference evidence="2" key="1">
    <citation type="journal article" date="2021" name="Sci. Adv.">
        <title>The American lobster genome reveals insights on longevity, neural, and immune adaptations.</title>
        <authorList>
            <person name="Polinski J.M."/>
            <person name="Zimin A.V."/>
            <person name="Clark K.F."/>
            <person name="Kohn A.B."/>
            <person name="Sadowski N."/>
            <person name="Timp W."/>
            <person name="Ptitsyn A."/>
            <person name="Khanna P."/>
            <person name="Romanova D.Y."/>
            <person name="Williams P."/>
            <person name="Greenwood S.J."/>
            <person name="Moroz L.L."/>
            <person name="Walt D.R."/>
            <person name="Bodnar A.G."/>
        </authorList>
    </citation>
    <scope>NUCLEOTIDE SEQUENCE</scope>
    <source>
        <strain evidence="2">GMGI-L3</strain>
    </source>
</reference>
<accession>A0A8J5JZW8</accession>
<feature type="compositionally biased region" description="Low complexity" evidence="1">
    <location>
        <begin position="1"/>
        <end position="20"/>
    </location>
</feature>
<feature type="region of interest" description="Disordered" evidence="1">
    <location>
        <begin position="1"/>
        <end position="41"/>
    </location>
</feature>
<feature type="compositionally biased region" description="Polar residues" evidence="1">
    <location>
        <begin position="29"/>
        <end position="41"/>
    </location>
</feature>
<proteinExistence type="predicted"/>
<keyword evidence="3" id="KW-1185">Reference proteome</keyword>
<gene>
    <name evidence="2" type="ORF">Hamer_G008058</name>
</gene>
<organism evidence="2 3">
    <name type="scientific">Homarus americanus</name>
    <name type="common">American lobster</name>
    <dbReference type="NCBI Taxonomy" id="6706"/>
    <lineage>
        <taxon>Eukaryota</taxon>
        <taxon>Metazoa</taxon>
        <taxon>Ecdysozoa</taxon>
        <taxon>Arthropoda</taxon>
        <taxon>Crustacea</taxon>
        <taxon>Multicrustacea</taxon>
        <taxon>Malacostraca</taxon>
        <taxon>Eumalacostraca</taxon>
        <taxon>Eucarida</taxon>
        <taxon>Decapoda</taxon>
        <taxon>Pleocyemata</taxon>
        <taxon>Astacidea</taxon>
        <taxon>Nephropoidea</taxon>
        <taxon>Nephropidae</taxon>
        <taxon>Homarus</taxon>
    </lineage>
</organism>
<protein>
    <submittedName>
        <fullName evidence="2">Uncharacterized protein</fullName>
    </submittedName>
</protein>
<evidence type="ECO:0000313" key="2">
    <source>
        <dbReference type="EMBL" id="KAG7162504.1"/>
    </source>
</evidence>
<sequence>MPVSAGAASVGGAVASAHGHPAPPLYDSPTPSTQATHPATQWQAAEEALLQDPSILPGSQWPPARPEESLRHRALAVIRDYLSLVPVRRQF</sequence>
<comment type="caution">
    <text evidence="2">The sequence shown here is derived from an EMBL/GenBank/DDBJ whole genome shotgun (WGS) entry which is preliminary data.</text>
</comment>
<dbReference type="Proteomes" id="UP000747542">
    <property type="component" value="Unassembled WGS sequence"/>
</dbReference>
<evidence type="ECO:0000256" key="1">
    <source>
        <dbReference type="SAM" id="MobiDB-lite"/>
    </source>
</evidence>
<evidence type="ECO:0000313" key="3">
    <source>
        <dbReference type="Proteomes" id="UP000747542"/>
    </source>
</evidence>
<dbReference type="EMBL" id="JAHLQT010027705">
    <property type="protein sequence ID" value="KAG7162504.1"/>
    <property type="molecule type" value="Genomic_DNA"/>
</dbReference>
<dbReference type="AlphaFoldDB" id="A0A8J5JZW8"/>